<evidence type="ECO:0000313" key="2">
    <source>
        <dbReference type="Proteomes" id="UP000006859"/>
    </source>
</evidence>
<gene>
    <name evidence="1" type="ordered locus">Dda3937_00801</name>
</gene>
<evidence type="ECO:0000313" key="1">
    <source>
        <dbReference type="EMBL" id="ADM97693.1"/>
    </source>
</evidence>
<reference evidence="1 2" key="1">
    <citation type="journal article" date="2011" name="J. Bacteriol.">
        <title>Genome sequence of the plant-pathogenic bacterium Dickeya dadantii 3937.</title>
        <authorList>
            <person name="Glasner J.D."/>
            <person name="Yang C.H."/>
            <person name="Reverchon S."/>
            <person name="Hugouvieux-Cotte-Pattat N."/>
            <person name="Condemine G."/>
            <person name="Bohin J.P."/>
            <person name="Van Gijsegem F."/>
            <person name="Yang S."/>
            <person name="Franza T."/>
            <person name="Expert D."/>
            <person name="Plunkett G. III"/>
            <person name="San Francisco M.J."/>
            <person name="Charkowski A.O."/>
            <person name="Py B."/>
            <person name="Bell K."/>
            <person name="Rauscher L."/>
            <person name="Rodriguez-Palenzuela P."/>
            <person name="Toussaint A."/>
            <person name="Holeva M.C."/>
            <person name="He S.Y."/>
            <person name="Douet V."/>
            <person name="Boccara M."/>
            <person name="Blanco C."/>
            <person name="Toth I."/>
            <person name="Anderson B.D."/>
            <person name="Biehl B.S."/>
            <person name="Mau B."/>
            <person name="Flynn S.M."/>
            <person name="Barras F."/>
            <person name="Lindeberg M."/>
            <person name="Birch P.R."/>
            <person name="Tsuyumu S."/>
            <person name="Shi X."/>
            <person name="Hibbing M."/>
            <person name="Yap M.N."/>
            <person name="Carpentier M."/>
            <person name="Dassa E."/>
            <person name="Umehara M."/>
            <person name="Kim J.F."/>
            <person name="Rusch M."/>
            <person name="Soni P."/>
            <person name="Mayhew G.F."/>
            <person name="Fouts D.E."/>
            <person name="Gill S.R."/>
            <person name="Blattner F.R."/>
            <person name="Keen N.T."/>
            <person name="Perna N.T."/>
        </authorList>
    </citation>
    <scope>NUCLEOTIDE SEQUENCE [LARGE SCALE GENOMIC DNA]</scope>
    <source>
        <strain evidence="1 2">3937</strain>
    </source>
</reference>
<dbReference type="AlphaFoldDB" id="E0SGP4"/>
<sequence length="353" mass="39644">MRPVTIWKPPCSRMKSRPGRNWLCIGRQAKRRIHSDAKIKGKRMKRNGYLALLLGMAALSSQAEVKPPYQVEQGKVVYRVSVNADPQVLVEAKPQDFRVLLREKRVALAVSGHRYYCNQQPLPDGFKPESARLRYDSFLISNVGSYVGCERMKQDIDADSFQALDFPFFRDRNHVWLPDGEELNGVDIASFKTLARNQAFDKQNYYFVESETSVVPYQKQAPSAGSCFGWATIDGNLYYRGEQRADGDAASFRCLTFSAALDKNGFYIFGRPYQGLPAGVKAADIRMLPNNEKLATDGEHVWFLGVEPVQLAGLSLRDVRVVPDANGYTISDGKTRWLCGSGKVNGRPLCRKG</sequence>
<protein>
    <submittedName>
        <fullName evidence="1">Uncharacterized protein</fullName>
    </submittedName>
</protein>
<organism evidence="1 2">
    <name type="scientific">Dickeya dadantii (strain 3937)</name>
    <name type="common">Erwinia chrysanthemi (strain 3937)</name>
    <dbReference type="NCBI Taxonomy" id="198628"/>
    <lineage>
        <taxon>Bacteria</taxon>
        <taxon>Pseudomonadati</taxon>
        <taxon>Pseudomonadota</taxon>
        <taxon>Gammaproteobacteria</taxon>
        <taxon>Enterobacterales</taxon>
        <taxon>Pectobacteriaceae</taxon>
        <taxon>Dickeya</taxon>
    </lineage>
</organism>
<accession>E0SGP4</accession>
<dbReference type="EMBL" id="CP002038">
    <property type="protein sequence ID" value="ADM97693.1"/>
    <property type="molecule type" value="Genomic_DNA"/>
</dbReference>
<keyword evidence="2" id="KW-1185">Reference proteome</keyword>
<dbReference type="HOGENOM" id="CLU_784655_0_0_6"/>
<dbReference type="KEGG" id="ddd:Dda3937_00801"/>
<name>E0SGP4_DICD3</name>
<dbReference type="Proteomes" id="UP000006859">
    <property type="component" value="Chromosome"/>
</dbReference>
<dbReference type="eggNOG" id="ENOG50302AB">
    <property type="taxonomic scope" value="Bacteria"/>
</dbReference>
<proteinExistence type="predicted"/>
<dbReference type="STRING" id="198628.Dda3937_00801"/>